<dbReference type="AlphaFoldDB" id="A0A6A4I6W3"/>
<evidence type="ECO:0000313" key="2">
    <source>
        <dbReference type="Proteomes" id="UP000799118"/>
    </source>
</evidence>
<gene>
    <name evidence="1" type="ORF">BT96DRAFT_954828</name>
</gene>
<evidence type="ECO:0000313" key="1">
    <source>
        <dbReference type="EMBL" id="KAE9406336.1"/>
    </source>
</evidence>
<dbReference type="OrthoDB" id="21330at2759"/>
<reference evidence="1" key="1">
    <citation type="journal article" date="2019" name="Environ. Microbiol.">
        <title>Fungal ecological strategies reflected in gene transcription - a case study of two litter decomposers.</title>
        <authorList>
            <person name="Barbi F."/>
            <person name="Kohler A."/>
            <person name="Barry K."/>
            <person name="Baskaran P."/>
            <person name="Daum C."/>
            <person name="Fauchery L."/>
            <person name="Ihrmark K."/>
            <person name="Kuo A."/>
            <person name="LaButti K."/>
            <person name="Lipzen A."/>
            <person name="Morin E."/>
            <person name="Grigoriev I.V."/>
            <person name="Henrissat B."/>
            <person name="Lindahl B."/>
            <person name="Martin F."/>
        </authorList>
    </citation>
    <scope>NUCLEOTIDE SEQUENCE</scope>
    <source>
        <strain evidence="1">JB14</strain>
    </source>
</reference>
<organism evidence="1 2">
    <name type="scientific">Gymnopus androsaceus JB14</name>
    <dbReference type="NCBI Taxonomy" id="1447944"/>
    <lineage>
        <taxon>Eukaryota</taxon>
        <taxon>Fungi</taxon>
        <taxon>Dikarya</taxon>
        <taxon>Basidiomycota</taxon>
        <taxon>Agaricomycotina</taxon>
        <taxon>Agaricomycetes</taxon>
        <taxon>Agaricomycetidae</taxon>
        <taxon>Agaricales</taxon>
        <taxon>Marasmiineae</taxon>
        <taxon>Omphalotaceae</taxon>
        <taxon>Gymnopus</taxon>
    </lineage>
</organism>
<protein>
    <submittedName>
        <fullName evidence="1">Uncharacterized protein</fullName>
    </submittedName>
</protein>
<keyword evidence="2" id="KW-1185">Reference proteome</keyword>
<name>A0A6A4I6W3_9AGAR</name>
<accession>A0A6A4I6W3</accession>
<sequence length="193" mass="21689">MFLSIAKRRTAVASARWLSSTPWFVEQDAATSPNPHISHTYRAPPLPEDAPKVLVDLHSQLIKSPHLEQSNLLVTRALSREMGPPPPLRAPHGRRRKGGTFAIETAFDIPGSLWSWTVFAEVKEGTEKKGSIESVVRLVRKSLLTAQPPLPLPPNSKRRMQNGWAMIDAGEFAVHILSKGMREKYFNQSRVYY</sequence>
<proteinExistence type="predicted"/>
<dbReference type="Pfam" id="PF02410">
    <property type="entry name" value="RsfS"/>
    <property type="match status" value="1"/>
</dbReference>
<dbReference type="Gene3D" id="3.30.460.10">
    <property type="entry name" value="Beta Polymerase, domain 2"/>
    <property type="match status" value="1"/>
</dbReference>
<dbReference type="EMBL" id="ML769402">
    <property type="protein sequence ID" value="KAE9406336.1"/>
    <property type="molecule type" value="Genomic_DNA"/>
</dbReference>
<dbReference type="Proteomes" id="UP000799118">
    <property type="component" value="Unassembled WGS sequence"/>
</dbReference>
<dbReference type="InterPro" id="IPR043519">
    <property type="entry name" value="NT_sf"/>
</dbReference>